<dbReference type="Pfam" id="PF13174">
    <property type="entry name" value="TPR_6"/>
    <property type="match status" value="1"/>
</dbReference>
<dbReference type="OrthoDB" id="5974723at2759"/>
<dbReference type="InterPro" id="IPR046903">
    <property type="entry name" value="Mab-21-like_nuc_Trfase"/>
</dbReference>
<dbReference type="OMA" id="WACERAP"/>
<dbReference type="Gene3D" id="1.10.1410.40">
    <property type="match status" value="1"/>
</dbReference>
<dbReference type="InterPro" id="IPR019734">
    <property type="entry name" value="TPR_rpt"/>
</dbReference>
<evidence type="ECO:0000256" key="1">
    <source>
        <dbReference type="ARBA" id="ARBA00008307"/>
    </source>
</evidence>
<gene>
    <name evidence="6" type="primary">LOC106157175</name>
</gene>
<evidence type="ECO:0000259" key="3">
    <source>
        <dbReference type="Pfam" id="PF03281"/>
    </source>
</evidence>
<evidence type="ECO:0000313" key="6">
    <source>
        <dbReference type="RefSeq" id="XP_013388158.1"/>
    </source>
</evidence>
<dbReference type="SMART" id="SM01265">
    <property type="entry name" value="Mab-21"/>
    <property type="match status" value="1"/>
</dbReference>
<comment type="similarity">
    <text evidence="1">Belongs to the mab-21 family.</text>
</comment>
<organism evidence="5 6">
    <name type="scientific">Lingula anatina</name>
    <name type="common">Brachiopod</name>
    <name type="synonym">Lingula unguis</name>
    <dbReference type="NCBI Taxonomy" id="7574"/>
    <lineage>
        <taxon>Eukaryota</taxon>
        <taxon>Metazoa</taxon>
        <taxon>Spiralia</taxon>
        <taxon>Lophotrochozoa</taxon>
        <taxon>Brachiopoda</taxon>
        <taxon>Linguliformea</taxon>
        <taxon>Lingulata</taxon>
        <taxon>Lingulida</taxon>
        <taxon>Linguloidea</taxon>
        <taxon>Lingulidae</taxon>
        <taxon>Lingula</taxon>
    </lineage>
</organism>
<dbReference type="PROSITE" id="PS50005">
    <property type="entry name" value="TPR"/>
    <property type="match status" value="1"/>
</dbReference>
<dbReference type="Pfam" id="PF03281">
    <property type="entry name" value="Mab-21"/>
    <property type="match status" value="1"/>
</dbReference>
<feature type="repeat" description="TPR" evidence="2">
    <location>
        <begin position="581"/>
        <end position="614"/>
    </location>
</feature>
<dbReference type="InterPro" id="IPR011990">
    <property type="entry name" value="TPR-like_helical_dom_sf"/>
</dbReference>
<protein>
    <submittedName>
        <fullName evidence="6">Uncharacterized protein LOC106157175</fullName>
    </submittedName>
</protein>
<dbReference type="InterPro" id="IPR024810">
    <property type="entry name" value="MAB21L/cGLR"/>
</dbReference>
<feature type="domain" description="Mab-21-like nucleotidyltransferase" evidence="3">
    <location>
        <begin position="199"/>
        <end position="296"/>
    </location>
</feature>
<proteinExistence type="inferred from homology"/>
<dbReference type="PANTHER" id="PTHR10656">
    <property type="entry name" value="CELL FATE DETERMINING PROTEIN MAB21-RELATED"/>
    <property type="match status" value="1"/>
</dbReference>
<dbReference type="SMART" id="SM00028">
    <property type="entry name" value="TPR"/>
    <property type="match status" value="3"/>
</dbReference>
<keyword evidence="2" id="KW-0802">TPR repeat</keyword>
<dbReference type="SUPFAM" id="SSF48452">
    <property type="entry name" value="TPR-like"/>
    <property type="match status" value="1"/>
</dbReference>
<evidence type="ECO:0000313" key="5">
    <source>
        <dbReference type="Proteomes" id="UP000085678"/>
    </source>
</evidence>
<dbReference type="InterPro" id="IPR046906">
    <property type="entry name" value="Mab-21_HhH/H2TH-like"/>
</dbReference>
<name>A0A1S3HQ26_LINAN</name>
<dbReference type="PANTHER" id="PTHR10656:SF69">
    <property type="entry name" value="MAB-21-LIKE HHH_H2TH-LIKE DOMAIN-CONTAINING PROTEIN"/>
    <property type="match status" value="1"/>
</dbReference>
<dbReference type="GeneID" id="106157175"/>
<sequence>MQSEGSIDVLSGVNKRIITFLIDNTINDTWMETLETNMTKCEAFNSFMTDANFGRFKAKGVFGSDVQERLEKRLNLGDTQRTLISGSTAEGLSLPHAYKAGTFKIDSSDVDTLFIIGNFTVTDYPTRDQSGTFFFNTTETFPGYVRLEYEERYSNLKSVMRHTDVVRLAKVRTSEGEPVYFLQSGSIVKDYIVDTIGERNEEGILHGPAFTTAEARRTTGQILTESSWDRVPAISCPDWPKQAIEWITRKRNGWPSVGTIVQICKRECFVVPVAHPQSTFKEVEWRLSFTVAEQLLAKSLPKCVRKSFMMFKLLCKHELADVEFLSTYYLKTTLFWACERAPHLCKDTCNELLAAFVHLLETLITFLSKHNLPNYFIPDNNMLSHVGRDFVRDALRKLVHIRCQILPVIRRYYTLNRLDSLPLTFGFDWIYQSILHHDSMTNEELESALLDCLVRLSTAFFLEGREFMAVDLIKTKSMWPVVIWEDSAKIAQKFVTDYVGGANELLNNKISTLENLRTMFLDTKMDNVTVLRKLGLLYFCKSEHTGDRDEKTKTAKMAENMLQQCQLMVTEDVEGYNFHRFLSLLYLGIVLFKMGRFQDAVKTMQKVLELMDKSLDEAESVFFYQSDSVALPDGHAKVLEASEVVVISAKCLALCELAIAHWRLGNTKEAEEACGKLSTYCETTESPPNSSFFLLGSVYEEFGQINKACQAYLADCRIEAQRQTVAIFPDNGLVYKMCVLGNLAFLRENASLHHS</sequence>
<dbReference type="Pfam" id="PF20266">
    <property type="entry name" value="Mab-21_C"/>
    <property type="match status" value="1"/>
</dbReference>
<dbReference type="InParanoid" id="A0A1S3HQ26"/>
<dbReference type="Proteomes" id="UP000085678">
    <property type="component" value="Unplaced"/>
</dbReference>
<keyword evidence="5" id="KW-1185">Reference proteome</keyword>
<evidence type="ECO:0000259" key="4">
    <source>
        <dbReference type="Pfam" id="PF20266"/>
    </source>
</evidence>
<feature type="domain" description="Mab-21-like HhH/H2TH-like" evidence="4">
    <location>
        <begin position="303"/>
        <end position="398"/>
    </location>
</feature>
<evidence type="ECO:0000256" key="2">
    <source>
        <dbReference type="PROSITE-ProRule" id="PRU00339"/>
    </source>
</evidence>
<dbReference type="RefSeq" id="XP_013388158.1">
    <property type="nucleotide sequence ID" value="XM_013532704.1"/>
</dbReference>
<accession>A0A1S3HQ26</accession>
<dbReference type="AlphaFoldDB" id="A0A1S3HQ26"/>
<reference evidence="6" key="1">
    <citation type="submission" date="2025-08" db="UniProtKB">
        <authorList>
            <consortium name="RefSeq"/>
        </authorList>
    </citation>
    <scope>IDENTIFICATION</scope>
    <source>
        <tissue evidence="6">Gonads</tissue>
    </source>
</reference>
<dbReference type="Gene3D" id="1.25.40.10">
    <property type="entry name" value="Tetratricopeptide repeat domain"/>
    <property type="match status" value="1"/>
</dbReference>
<dbReference type="KEGG" id="lak:106157175"/>